<protein>
    <submittedName>
        <fullName evidence="4">Winged helix-turn-helix domain-containing protein</fullName>
    </submittedName>
</protein>
<dbReference type="GO" id="GO:0000160">
    <property type="term" value="P:phosphorelay signal transduction system"/>
    <property type="evidence" value="ECO:0007669"/>
    <property type="project" value="InterPro"/>
</dbReference>
<dbReference type="PROSITE" id="PS51755">
    <property type="entry name" value="OMPR_PHOB"/>
    <property type="match status" value="1"/>
</dbReference>
<dbReference type="RefSeq" id="WP_350262597.1">
    <property type="nucleotide sequence ID" value="NZ_CP158294.1"/>
</dbReference>
<geneLocation type="plasmid" evidence="4">
    <name>plasmindB</name>
</geneLocation>
<dbReference type="GO" id="GO:0006355">
    <property type="term" value="P:regulation of DNA-templated transcription"/>
    <property type="evidence" value="ECO:0007669"/>
    <property type="project" value="InterPro"/>
</dbReference>
<dbReference type="InterPro" id="IPR036388">
    <property type="entry name" value="WH-like_DNA-bd_sf"/>
</dbReference>
<dbReference type="SUPFAM" id="SSF46894">
    <property type="entry name" value="C-terminal effector domain of the bipartite response regulators"/>
    <property type="match status" value="1"/>
</dbReference>
<dbReference type="AlphaFoldDB" id="A0AAU7U458"/>
<feature type="DNA-binding region" description="OmpR/PhoB-type" evidence="2">
    <location>
        <begin position="1"/>
        <end position="100"/>
    </location>
</feature>
<evidence type="ECO:0000313" key="4">
    <source>
        <dbReference type="EMBL" id="XBV47556.1"/>
    </source>
</evidence>
<dbReference type="Gene3D" id="1.10.10.10">
    <property type="entry name" value="Winged helix-like DNA-binding domain superfamily/Winged helix DNA-binding domain"/>
    <property type="match status" value="1"/>
</dbReference>
<dbReference type="Pfam" id="PF00486">
    <property type="entry name" value="Trans_reg_C"/>
    <property type="match status" value="1"/>
</dbReference>
<reference evidence="4" key="1">
    <citation type="submission" date="2024-06" db="EMBL/GenBank/DDBJ databases">
        <title>Multiomics insights into the TNT degradation mechanism by Pantoea sp. BJ2 isolated from an ammunition destruction site.</title>
        <authorList>
            <person name="Luo J."/>
        </authorList>
    </citation>
    <scope>NUCLEOTIDE SEQUENCE</scope>
    <source>
        <strain evidence="4">BJ2</strain>
        <plasmid evidence="4">plasmindB</plasmid>
    </source>
</reference>
<evidence type="ECO:0000256" key="2">
    <source>
        <dbReference type="PROSITE-ProRule" id="PRU01091"/>
    </source>
</evidence>
<evidence type="ECO:0000259" key="3">
    <source>
        <dbReference type="PROSITE" id="PS51755"/>
    </source>
</evidence>
<accession>A0AAU7U458</accession>
<organism evidence="4">
    <name type="scientific">Pantoea sp. BJ2</name>
    <dbReference type="NCBI Taxonomy" id="3141322"/>
    <lineage>
        <taxon>Bacteria</taxon>
        <taxon>Pseudomonadati</taxon>
        <taxon>Pseudomonadota</taxon>
        <taxon>Gammaproteobacteria</taxon>
        <taxon>Enterobacterales</taxon>
        <taxon>Erwiniaceae</taxon>
        <taxon>Pantoea</taxon>
    </lineage>
</organism>
<keyword evidence="4" id="KW-0614">Plasmid</keyword>
<dbReference type="InterPro" id="IPR016032">
    <property type="entry name" value="Sig_transdc_resp-reg_C-effctor"/>
</dbReference>
<proteinExistence type="predicted"/>
<sequence>MYLIDKKVYFTYSTGKLSNLDDEIILGEHARECLMLLIEKKGEIVSKATIVSRVWNAKGIVVSDNAVRQTMHILRRSLLHFTEGSQVITTVPRNGYLINNVAEVPDDDTTLSNYRVKNDIFTRASSALVFARVNSFLPGIKGITYSFLTASLLFIAHEFFHPVNTAEPLIQEHSSSIDKMEFSSGKESSILQEETFQDKPDHVY</sequence>
<dbReference type="SMART" id="SM00862">
    <property type="entry name" value="Trans_reg_C"/>
    <property type="match status" value="1"/>
</dbReference>
<name>A0AAU7U458_9GAMM</name>
<dbReference type="EMBL" id="CP158294">
    <property type="protein sequence ID" value="XBV47556.1"/>
    <property type="molecule type" value="Genomic_DNA"/>
</dbReference>
<gene>
    <name evidence="4" type="ORF">AAF463_24875</name>
</gene>
<dbReference type="GO" id="GO:0003677">
    <property type="term" value="F:DNA binding"/>
    <property type="evidence" value="ECO:0007669"/>
    <property type="project" value="UniProtKB-UniRule"/>
</dbReference>
<dbReference type="InterPro" id="IPR001867">
    <property type="entry name" value="OmpR/PhoB-type_DNA-bd"/>
</dbReference>
<keyword evidence="1 2" id="KW-0238">DNA-binding</keyword>
<evidence type="ECO:0000256" key="1">
    <source>
        <dbReference type="ARBA" id="ARBA00023125"/>
    </source>
</evidence>
<feature type="domain" description="OmpR/PhoB-type" evidence="3">
    <location>
        <begin position="1"/>
        <end position="100"/>
    </location>
</feature>